<dbReference type="PANTHER" id="PTHR43065:SF49">
    <property type="entry name" value="HISTIDINE KINASE"/>
    <property type="match status" value="1"/>
</dbReference>
<accession>V5SBB4</accession>
<dbReference type="AlphaFoldDB" id="V5SBB4"/>
<dbReference type="InterPro" id="IPR004358">
    <property type="entry name" value="Sig_transdc_His_kin-like_C"/>
</dbReference>
<dbReference type="PANTHER" id="PTHR43065">
    <property type="entry name" value="SENSOR HISTIDINE KINASE"/>
    <property type="match status" value="1"/>
</dbReference>
<dbReference type="SUPFAM" id="SSF52172">
    <property type="entry name" value="CheY-like"/>
    <property type="match status" value="1"/>
</dbReference>
<dbReference type="SUPFAM" id="SSF47384">
    <property type="entry name" value="Homodimeric domain of signal transducing histidine kinase"/>
    <property type="match status" value="1"/>
</dbReference>
<dbReference type="CDD" id="cd19410">
    <property type="entry name" value="HK9-like_sensor"/>
    <property type="match status" value="1"/>
</dbReference>
<evidence type="ECO:0000256" key="2">
    <source>
        <dbReference type="ARBA" id="ARBA00012438"/>
    </source>
</evidence>
<feature type="transmembrane region" description="Helical" evidence="5">
    <location>
        <begin position="180"/>
        <end position="203"/>
    </location>
</feature>
<name>V5SBB4_9HYPH</name>
<feature type="domain" description="Histidine kinase" evidence="6">
    <location>
        <begin position="248"/>
        <end position="472"/>
    </location>
</feature>
<keyword evidence="5" id="KW-0812">Transmembrane</keyword>
<keyword evidence="8" id="KW-0418">Kinase</keyword>
<dbReference type="PRINTS" id="PR00344">
    <property type="entry name" value="BCTRLSENSOR"/>
</dbReference>
<dbReference type="KEGG" id="hni:W911_04225"/>
<feature type="transmembrane region" description="Helical" evidence="5">
    <location>
        <begin position="16"/>
        <end position="36"/>
    </location>
</feature>
<evidence type="ECO:0000313" key="8">
    <source>
        <dbReference type="EMBL" id="AHB47793.1"/>
    </source>
</evidence>
<feature type="domain" description="Response regulatory" evidence="7">
    <location>
        <begin position="494"/>
        <end position="609"/>
    </location>
</feature>
<evidence type="ECO:0000256" key="4">
    <source>
        <dbReference type="PROSITE-ProRule" id="PRU00169"/>
    </source>
</evidence>
<dbReference type="EC" id="2.7.13.3" evidence="2"/>
<dbReference type="RefSeq" id="WP_023786253.1">
    <property type="nucleotide sequence ID" value="NC_022997.1"/>
</dbReference>
<comment type="catalytic activity">
    <reaction evidence="1">
        <text>ATP + protein L-histidine = ADP + protein N-phospho-L-histidine.</text>
        <dbReference type="EC" id="2.7.13.3"/>
    </reaction>
</comment>
<organism evidence="8 9">
    <name type="scientific">Hyphomicrobium nitrativorans NL23</name>
    <dbReference type="NCBI Taxonomy" id="1029756"/>
    <lineage>
        <taxon>Bacteria</taxon>
        <taxon>Pseudomonadati</taxon>
        <taxon>Pseudomonadota</taxon>
        <taxon>Alphaproteobacteria</taxon>
        <taxon>Hyphomicrobiales</taxon>
        <taxon>Hyphomicrobiaceae</taxon>
        <taxon>Hyphomicrobium</taxon>
    </lineage>
</organism>
<gene>
    <name evidence="8" type="ORF">W911_04225</name>
</gene>
<sequence length="614" mass="67574">MLDRLANVFGARVPEVAGAALIFIFGLTFWLGTRYAEQAEWVRHSLQVEMKLSGIYALLKDAELGQRSYILTGEADFLQPFLRAKTELPDEISELKALLSDNEEQFEAFKEAVPIIERRLAYAEETISVRRQQGFDAAQARVLQRYGLKVTEELRDRFQALRTVEHGLLEKREADMLRTVNVLAVAVMMAFLMTLLALSAWIFRTRRDTADIATANKLLQETIADRDVAEMQIRQMQKVEAVGQLTGGIAHDFNNMLAVIMSGIGLAQKRLQRGQDGAEEFLNGALDGANRAATLVKRLLAFSRQQPLAPKAIDANKFVAGISELISRALGEMIQMETILGGGLWLTHVDPVQLENSILNLCVNARDAMPDGGCLTVETANCHLDDRYARLHPGIPAGQYVLIAVTDTGTGMSTDILHKAFDPFFTTKDATKGTGLGLSQVYGFVKQSGGHVKIYSEIGQGSTVKIYLPRHYAVEAERHDVVVHEVIRAKGAETVLLVEDDVRVLELTTASLRELGYTVLVAGGAKDALAQLDSDVEIDLLLTDIVMPEMNGRKLADAAEKLRPGLKVIFMTGFTKNAVVHNGVLDPGVNFLAKPFSLEELSAKICEVLETERA</sequence>
<evidence type="ECO:0000259" key="7">
    <source>
        <dbReference type="PROSITE" id="PS50110"/>
    </source>
</evidence>
<dbReference type="SUPFAM" id="SSF55874">
    <property type="entry name" value="ATPase domain of HSP90 chaperone/DNA topoisomerase II/histidine kinase"/>
    <property type="match status" value="1"/>
</dbReference>
<dbReference type="EMBL" id="CP006912">
    <property type="protein sequence ID" value="AHB47793.1"/>
    <property type="molecule type" value="Genomic_DNA"/>
</dbReference>
<dbReference type="Pfam" id="PF02518">
    <property type="entry name" value="HATPase_c"/>
    <property type="match status" value="1"/>
</dbReference>
<keyword evidence="5" id="KW-0472">Membrane</keyword>
<dbReference type="GO" id="GO:0000155">
    <property type="term" value="F:phosphorelay sensor kinase activity"/>
    <property type="evidence" value="ECO:0007669"/>
    <property type="project" value="InterPro"/>
</dbReference>
<evidence type="ECO:0000313" key="9">
    <source>
        <dbReference type="Proteomes" id="UP000018542"/>
    </source>
</evidence>
<dbReference type="InterPro" id="IPR036097">
    <property type="entry name" value="HisK_dim/P_sf"/>
</dbReference>
<dbReference type="InterPro" id="IPR005467">
    <property type="entry name" value="His_kinase_dom"/>
</dbReference>
<dbReference type="InterPro" id="IPR011006">
    <property type="entry name" value="CheY-like_superfamily"/>
</dbReference>
<evidence type="ECO:0000256" key="3">
    <source>
        <dbReference type="ARBA" id="ARBA00022553"/>
    </source>
</evidence>
<dbReference type="Pfam" id="PF05227">
    <property type="entry name" value="CHASE3"/>
    <property type="match status" value="1"/>
</dbReference>
<dbReference type="CDD" id="cd16919">
    <property type="entry name" value="HATPase_CckA-like"/>
    <property type="match status" value="1"/>
</dbReference>
<dbReference type="PROSITE" id="PS50109">
    <property type="entry name" value="HIS_KIN"/>
    <property type="match status" value="1"/>
</dbReference>
<dbReference type="OrthoDB" id="9796100at2"/>
<dbReference type="PROSITE" id="PS50110">
    <property type="entry name" value="RESPONSE_REGULATORY"/>
    <property type="match status" value="1"/>
</dbReference>
<keyword evidence="3 4" id="KW-0597">Phosphoprotein</keyword>
<dbReference type="Proteomes" id="UP000018542">
    <property type="component" value="Chromosome"/>
</dbReference>
<dbReference type="SMART" id="SM00448">
    <property type="entry name" value="REC"/>
    <property type="match status" value="1"/>
</dbReference>
<dbReference type="SMART" id="SM00388">
    <property type="entry name" value="HisKA"/>
    <property type="match status" value="1"/>
</dbReference>
<dbReference type="HOGENOM" id="CLU_000445_114_51_5"/>
<dbReference type="InterPro" id="IPR007891">
    <property type="entry name" value="CHASE3"/>
</dbReference>
<feature type="modified residue" description="4-aspartylphosphate" evidence="4">
    <location>
        <position position="544"/>
    </location>
</feature>
<dbReference type="InterPro" id="IPR003594">
    <property type="entry name" value="HATPase_dom"/>
</dbReference>
<dbReference type="InterPro" id="IPR001789">
    <property type="entry name" value="Sig_transdc_resp-reg_receiver"/>
</dbReference>
<dbReference type="Gene3D" id="1.10.287.130">
    <property type="match status" value="1"/>
</dbReference>
<reference evidence="8 9" key="1">
    <citation type="journal article" date="2014" name="Genome Announc.">
        <title>Complete Genome Sequence of Hyphomicrobium nitrativorans Strain NL23, a Denitrifying Bacterium Isolated from Biofilm of a Methanol-Fed Denitrification System Treating Seawater at the Montreal Biodome.</title>
        <authorList>
            <person name="Martineau C."/>
            <person name="Villeneuve C."/>
            <person name="Mauffrey F."/>
            <person name="Villemur R."/>
        </authorList>
    </citation>
    <scope>NUCLEOTIDE SEQUENCE [LARGE SCALE GENOMIC DNA]</scope>
    <source>
        <strain evidence="8">NL23</strain>
    </source>
</reference>
<dbReference type="PATRIC" id="fig|1029756.8.peg.884"/>
<dbReference type="Pfam" id="PF00072">
    <property type="entry name" value="Response_reg"/>
    <property type="match status" value="1"/>
</dbReference>
<keyword evidence="8" id="KW-0808">Transferase</keyword>
<evidence type="ECO:0000256" key="1">
    <source>
        <dbReference type="ARBA" id="ARBA00000085"/>
    </source>
</evidence>
<dbReference type="Gene3D" id="3.40.50.2300">
    <property type="match status" value="1"/>
</dbReference>
<evidence type="ECO:0000259" key="6">
    <source>
        <dbReference type="PROSITE" id="PS50109"/>
    </source>
</evidence>
<keyword evidence="9" id="KW-1185">Reference proteome</keyword>
<evidence type="ECO:0000256" key="5">
    <source>
        <dbReference type="SAM" id="Phobius"/>
    </source>
</evidence>
<keyword evidence="5" id="KW-1133">Transmembrane helix</keyword>
<dbReference type="Pfam" id="PF00512">
    <property type="entry name" value="HisKA"/>
    <property type="match status" value="1"/>
</dbReference>
<dbReference type="InterPro" id="IPR003661">
    <property type="entry name" value="HisK_dim/P_dom"/>
</dbReference>
<protein>
    <recommendedName>
        <fullName evidence="2">histidine kinase</fullName>
        <ecNumber evidence="2">2.7.13.3</ecNumber>
    </recommendedName>
</protein>
<dbReference type="Gene3D" id="3.30.565.10">
    <property type="entry name" value="Histidine kinase-like ATPase, C-terminal domain"/>
    <property type="match status" value="1"/>
</dbReference>
<dbReference type="InterPro" id="IPR036890">
    <property type="entry name" value="HATPase_C_sf"/>
</dbReference>
<dbReference type="STRING" id="1029756.W911_04225"/>
<dbReference type="SMART" id="SM00387">
    <property type="entry name" value="HATPase_c"/>
    <property type="match status" value="1"/>
</dbReference>
<proteinExistence type="predicted"/>